<comment type="caution">
    <text evidence="2">The sequence shown here is derived from an EMBL/GenBank/DDBJ whole genome shotgun (WGS) entry which is preliminary data.</text>
</comment>
<proteinExistence type="predicted"/>
<evidence type="ECO:0000256" key="1">
    <source>
        <dbReference type="SAM" id="Phobius"/>
    </source>
</evidence>
<reference evidence="2 3" key="1">
    <citation type="submission" date="2020-01" db="EMBL/GenBank/DDBJ databases">
        <title>Paenibacillus soybeanensis sp. nov. isolated from the nodules of soybean (Glycine max(L.) Merr).</title>
        <authorList>
            <person name="Wang H."/>
        </authorList>
    </citation>
    <scope>NUCLEOTIDE SEQUENCE [LARGE SCALE GENOMIC DNA]</scope>
    <source>
        <strain evidence="2 3">T1</strain>
    </source>
</reference>
<keyword evidence="1" id="KW-0472">Membrane</keyword>
<dbReference type="Proteomes" id="UP000665561">
    <property type="component" value="Unassembled WGS sequence"/>
</dbReference>
<name>A0ABW9XJI2_9BACL</name>
<dbReference type="EMBL" id="JAAAMV010000001">
    <property type="protein sequence ID" value="NBD22785.1"/>
    <property type="molecule type" value="Genomic_DNA"/>
</dbReference>
<protein>
    <submittedName>
        <fullName evidence="2">Uncharacterized protein</fullName>
    </submittedName>
</protein>
<evidence type="ECO:0000313" key="2">
    <source>
        <dbReference type="EMBL" id="NBD22785.1"/>
    </source>
</evidence>
<keyword evidence="3" id="KW-1185">Reference proteome</keyword>
<evidence type="ECO:0000313" key="3">
    <source>
        <dbReference type="Proteomes" id="UP000665561"/>
    </source>
</evidence>
<keyword evidence="1" id="KW-0812">Transmembrane</keyword>
<sequence length="415" mass="46749">MNVKRYWFSIALPVFVAISIGTYYVGAAMRDLPDYRIEKVTGDAKEAANLVIDGETKRPQIRYQLEVGADGSSYDIKKSLIDQMKEVYYTESNPDLAHLKKEHRGFTRGQNNYSGFYADDIKLVYAAANRGSGDSSDGRSSYSISIRTQDLKSGKKKDFQAILPGKPKYYSLYVYDVQAKGSQLKLMAQLSKGSAEDYRRGILKSEIHLYTVDLDKEGIIDDQTIASDKKLEGGRAEHFQIIGVNADFVSPSDYVMIGRSLVQTKQLSDGNTEEIPIESNYLAYRYSADTLIPVPIKASVDGMDYPMLSERQVITFSMKDNQLHVDRYDIAKQQQGSSFDILLSLKLSQLSSIQKIVYGDRLYVFNRVNAEYEVIVADTTRGKVVYQGKIAVDGNAEQQAARMKELQLYGFYLTF</sequence>
<organism evidence="2 3">
    <name type="scientific">Paenibacillus glycinis</name>
    <dbReference type="NCBI Taxonomy" id="2697035"/>
    <lineage>
        <taxon>Bacteria</taxon>
        <taxon>Bacillati</taxon>
        <taxon>Bacillota</taxon>
        <taxon>Bacilli</taxon>
        <taxon>Bacillales</taxon>
        <taxon>Paenibacillaceae</taxon>
        <taxon>Paenibacillus</taxon>
    </lineage>
</organism>
<accession>A0ABW9XJI2</accession>
<keyword evidence="1" id="KW-1133">Transmembrane helix</keyword>
<gene>
    <name evidence="2" type="ORF">GT019_02755</name>
</gene>
<feature type="transmembrane region" description="Helical" evidence="1">
    <location>
        <begin position="6"/>
        <end position="26"/>
    </location>
</feature>
<dbReference type="RefSeq" id="WP_161740917.1">
    <property type="nucleotide sequence ID" value="NZ_JAAAMV010000001.1"/>
</dbReference>